<proteinExistence type="predicted"/>
<protein>
    <submittedName>
        <fullName evidence="1">13652_t:CDS:1</fullName>
    </submittedName>
</protein>
<dbReference type="Proteomes" id="UP000789901">
    <property type="component" value="Unassembled WGS sequence"/>
</dbReference>
<keyword evidence="2" id="KW-1185">Reference proteome</keyword>
<comment type="caution">
    <text evidence="1">The sequence shown here is derived from an EMBL/GenBank/DDBJ whole genome shotgun (WGS) entry which is preliminary data.</text>
</comment>
<evidence type="ECO:0000313" key="2">
    <source>
        <dbReference type="Proteomes" id="UP000789901"/>
    </source>
</evidence>
<reference evidence="1 2" key="1">
    <citation type="submission" date="2021-06" db="EMBL/GenBank/DDBJ databases">
        <authorList>
            <person name="Kallberg Y."/>
            <person name="Tangrot J."/>
            <person name="Rosling A."/>
        </authorList>
    </citation>
    <scope>NUCLEOTIDE SEQUENCE [LARGE SCALE GENOMIC DNA]</scope>
    <source>
        <strain evidence="1 2">120-4 pot B 10/14</strain>
    </source>
</reference>
<name>A0ABN7W0Q4_GIGMA</name>
<evidence type="ECO:0000313" key="1">
    <source>
        <dbReference type="EMBL" id="CAG8810899.1"/>
    </source>
</evidence>
<sequence length="52" mass="5979">HKEVDKFRSVVGEGKFDFGVVIGVLEKKILDEAYNLAENSKYNIIVTTYRNM</sequence>
<dbReference type="EMBL" id="CAJVQB010027642">
    <property type="protein sequence ID" value="CAG8810899.1"/>
    <property type="molecule type" value="Genomic_DNA"/>
</dbReference>
<feature type="non-terminal residue" evidence="1">
    <location>
        <position position="1"/>
    </location>
</feature>
<gene>
    <name evidence="1" type="ORF">GMARGA_LOCUS25207</name>
</gene>
<organism evidence="1 2">
    <name type="scientific">Gigaspora margarita</name>
    <dbReference type="NCBI Taxonomy" id="4874"/>
    <lineage>
        <taxon>Eukaryota</taxon>
        <taxon>Fungi</taxon>
        <taxon>Fungi incertae sedis</taxon>
        <taxon>Mucoromycota</taxon>
        <taxon>Glomeromycotina</taxon>
        <taxon>Glomeromycetes</taxon>
        <taxon>Diversisporales</taxon>
        <taxon>Gigasporaceae</taxon>
        <taxon>Gigaspora</taxon>
    </lineage>
</organism>
<accession>A0ABN7W0Q4</accession>